<accession>A0A6I4J5M4</accession>
<evidence type="ECO:0008006" key="3">
    <source>
        <dbReference type="Google" id="ProtNLM"/>
    </source>
</evidence>
<reference evidence="1 2" key="1">
    <citation type="submission" date="2019-12" db="EMBL/GenBank/DDBJ databases">
        <authorList>
            <person name="Huq M.A."/>
        </authorList>
    </citation>
    <scope>NUCLEOTIDE SEQUENCE [LARGE SCALE GENOMIC DNA]</scope>
    <source>
        <strain evidence="1 2">MAH-20</strain>
    </source>
</reference>
<dbReference type="EMBL" id="WQMS01000013">
    <property type="protein sequence ID" value="MVO78391.1"/>
    <property type="molecule type" value="Genomic_DNA"/>
</dbReference>
<proteinExistence type="predicted"/>
<dbReference type="AlphaFoldDB" id="A0A6I4J5M4"/>
<name>A0A6I4J5M4_9SPHN</name>
<dbReference type="RefSeq" id="WP_198159835.1">
    <property type="nucleotide sequence ID" value="NZ_WQMS01000013.1"/>
</dbReference>
<comment type="caution">
    <text evidence="1">The sequence shown here is derived from an EMBL/GenBank/DDBJ whole genome shotgun (WGS) entry which is preliminary data.</text>
</comment>
<sequence length="286" mass="30172">MIAALLATAAHAQTSSDTIDVTGRTPEQVRKQAQAFVRATGVADDGRPVARWAEPVCPRVLGVSAEIGRRVADKVREVARGAGIAVARAPCRTNIAISFAGDGGAIVRALAAKAPGRLVEVAADDRAALLDGDAPVRWWHATEMRTRDGMGTTGNESPPFALGRAGGVMMAGEVHFQYNSSIASTRMVRVLKAGTVVIDVNRATGMPLDSVAAFAAMVSLAEIQPSEAPPRNSILSLFENGGSRDLTTLDENFLRALYRLPLDRTALAQRGLLVRGLLDPADRDGN</sequence>
<protein>
    <recommendedName>
        <fullName evidence="3">DUF2927 domain-containing protein</fullName>
    </recommendedName>
</protein>
<evidence type="ECO:0000313" key="1">
    <source>
        <dbReference type="EMBL" id="MVO78391.1"/>
    </source>
</evidence>
<gene>
    <name evidence="1" type="ORF">GON01_10655</name>
</gene>
<keyword evidence="2" id="KW-1185">Reference proteome</keyword>
<organism evidence="1 2">
    <name type="scientific">Sphingomonas horti</name>
    <dbReference type="NCBI Taxonomy" id="2682842"/>
    <lineage>
        <taxon>Bacteria</taxon>
        <taxon>Pseudomonadati</taxon>
        <taxon>Pseudomonadota</taxon>
        <taxon>Alphaproteobacteria</taxon>
        <taxon>Sphingomonadales</taxon>
        <taxon>Sphingomonadaceae</taxon>
        <taxon>Sphingomonas</taxon>
    </lineage>
</organism>
<evidence type="ECO:0000313" key="2">
    <source>
        <dbReference type="Proteomes" id="UP000441389"/>
    </source>
</evidence>
<dbReference type="Proteomes" id="UP000441389">
    <property type="component" value="Unassembled WGS sequence"/>
</dbReference>